<comment type="similarity">
    <text evidence="1">Belongs to the CapA family.</text>
</comment>
<dbReference type="PANTHER" id="PTHR33393:SF12">
    <property type="entry name" value="CAPSULE BIOSYNTHESIS PROTEIN CAPA"/>
    <property type="match status" value="1"/>
</dbReference>
<dbReference type="Pfam" id="PF09587">
    <property type="entry name" value="PGA_cap"/>
    <property type="match status" value="1"/>
</dbReference>
<evidence type="ECO:0000256" key="1">
    <source>
        <dbReference type="ARBA" id="ARBA00005662"/>
    </source>
</evidence>
<dbReference type="SUPFAM" id="SSF56300">
    <property type="entry name" value="Metallo-dependent phosphatases"/>
    <property type="match status" value="1"/>
</dbReference>
<evidence type="ECO:0000259" key="2">
    <source>
        <dbReference type="SMART" id="SM00854"/>
    </source>
</evidence>
<dbReference type="InterPro" id="IPR019079">
    <property type="entry name" value="Capsule_synth_CapA"/>
</dbReference>
<protein>
    <submittedName>
        <fullName evidence="3">Bacterial capsule synthesis protein PGA_cap</fullName>
    </submittedName>
</protein>
<dbReference type="PANTHER" id="PTHR33393">
    <property type="entry name" value="POLYGLUTAMINE SYNTHESIS ACCESSORY PROTEIN RV0574C-RELATED"/>
    <property type="match status" value="1"/>
</dbReference>
<evidence type="ECO:0000313" key="4">
    <source>
        <dbReference type="Proteomes" id="UP000254263"/>
    </source>
</evidence>
<proteinExistence type="inferred from homology"/>
<accession>A0A379DHN0</accession>
<dbReference type="InterPro" id="IPR052169">
    <property type="entry name" value="CW_Biosynth-Accessory"/>
</dbReference>
<dbReference type="InterPro" id="IPR029052">
    <property type="entry name" value="Metallo-depent_PP-like"/>
</dbReference>
<feature type="domain" description="Capsule synthesis protein CapA" evidence="2">
    <location>
        <begin position="64"/>
        <end position="311"/>
    </location>
</feature>
<dbReference type="Proteomes" id="UP000254263">
    <property type="component" value="Unassembled WGS sequence"/>
</dbReference>
<dbReference type="Gene3D" id="3.60.21.10">
    <property type="match status" value="1"/>
</dbReference>
<gene>
    <name evidence="3" type="ORF">NCTC13100_00984</name>
</gene>
<reference evidence="3 4" key="1">
    <citation type="submission" date="2018-06" db="EMBL/GenBank/DDBJ databases">
        <authorList>
            <consortium name="Pathogen Informatics"/>
            <person name="Doyle S."/>
        </authorList>
    </citation>
    <scope>NUCLEOTIDE SEQUENCE [LARGE SCALE GENOMIC DNA]</scope>
    <source>
        <strain evidence="3 4">NCTC13100</strain>
    </source>
</reference>
<sequence>MHRNKYLQTLFLFLAPIWSFPTIAQNVYPFSFHTSDSLALPALKELLFEKLPHATKHSSEEVLELLIAGDIMTHGPQIKAALREDSTYSFDECFSLVSPIINKADIAIGNLETTLGGKPYKGYPQFSSPDELVNALVKAGFDVLTTANNHAADTYRKGIRRTIEELTKQKVFTTGTFLDKTDRENRAPLILPGNGIKIAILAYTYGTNGIAVPPPAEVALIDTAVIRKEVKKAQNMGADYILTMIHWGIEYATEPGRAQIETAQFLHDIGVDAVIGSHPHVVQRSEIIPANVHNRKQTFVLYSLGNFISNQKDTPSRGGLMLKLRLVRPYKKAPIRTEPSYQYVWVNKEDNTGKAHYKLFPIKLNDNPPKDLPLHDYTAFSNFQKRYQNIHLTEKATNTFVIIPPLHPVDLQEVIKN</sequence>
<dbReference type="RefSeq" id="WP_018360543.1">
    <property type="nucleotide sequence ID" value="NZ_UGTI01000001.1"/>
</dbReference>
<dbReference type="SMART" id="SM00854">
    <property type="entry name" value="PGA_cap"/>
    <property type="match status" value="1"/>
</dbReference>
<dbReference type="EMBL" id="UGTI01000001">
    <property type="protein sequence ID" value="SUB77841.1"/>
    <property type="molecule type" value="Genomic_DNA"/>
</dbReference>
<evidence type="ECO:0000313" key="3">
    <source>
        <dbReference type="EMBL" id="SUB77841.1"/>
    </source>
</evidence>
<dbReference type="AlphaFoldDB" id="A0A379DHN0"/>
<name>A0A379DHN0_9PORP</name>
<organism evidence="3 4">
    <name type="scientific">Porphyromonas macacae</name>
    <dbReference type="NCBI Taxonomy" id="28115"/>
    <lineage>
        <taxon>Bacteria</taxon>
        <taxon>Pseudomonadati</taxon>
        <taxon>Bacteroidota</taxon>
        <taxon>Bacteroidia</taxon>
        <taxon>Bacteroidales</taxon>
        <taxon>Porphyromonadaceae</taxon>
        <taxon>Porphyromonas</taxon>
    </lineage>
</organism>
<dbReference type="CDD" id="cd07381">
    <property type="entry name" value="MPP_CapA"/>
    <property type="match status" value="1"/>
</dbReference>